<feature type="signal peptide" evidence="1">
    <location>
        <begin position="1"/>
        <end position="25"/>
    </location>
</feature>
<sequence>MSHTRTRLALAAGITTILLTLGACGGDDNSDDQAAPSDTPDAAEALEQAVRDYIAANTTGDADTGWGFVSARCQQLWGRAEFEQRVQTATDLVGPQDVDSIHVDQLAGDLARVTYTVGAPELNRQQQPWVREGGTWRYDDC</sequence>
<name>A0A3A9Z039_9ACTN</name>
<evidence type="ECO:0008006" key="4">
    <source>
        <dbReference type="Google" id="ProtNLM"/>
    </source>
</evidence>
<gene>
    <name evidence="2" type="ORF">D7294_17050</name>
</gene>
<comment type="caution">
    <text evidence="2">The sequence shown here is derived from an EMBL/GenBank/DDBJ whole genome shotgun (WGS) entry which is preliminary data.</text>
</comment>
<protein>
    <recommendedName>
        <fullName evidence="4">Nuclear transport factor 2 family protein</fullName>
    </recommendedName>
</protein>
<reference evidence="2 3" key="1">
    <citation type="journal article" date="2014" name="Int. J. Syst. Evol. Microbiol.">
        <title>Streptomyces hoynatensis sp. nov., isolated from deep marine sediment.</title>
        <authorList>
            <person name="Veyisoglu A."/>
            <person name="Sahin N."/>
        </authorList>
    </citation>
    <scope>NUCLEOTIDE SEQUENCE [LARGE SCALE GENOMIC DNA]</scope>
    <source>
        <strain evidence="2 3">KCTC 29097</strain>
    </source>
</reference>
<dbReference type="PROSITE" id="PS51257">
    <property type="entry name" value="PROKAR_LIPOPROTEIN"/>
    <property type="match status" value="1"/>
</dbReference>
<keyword evidence="1" id="KW-0732">Signal</keyword>
<evidence type="ECO:0000256" key="1">
    <source>
        <dbReference type="SAM" id="SignalP"/>
    </source>
</evidence>
<dbReference type="InterPro" id="IPR032710">
    <property type="entry name" value="NTF2-like_dom_sf"/>
</dbReference>
<dbReference type="OrthoDB" id="4329166at2"/>
<evidence type="ECO:0000313" key="2">
    <source>
        <dbReference type="EMBL" id="RKN40796.1"/>
    </source>
</evidence>
<proteinExistence type="predicted"/>
<dbReference type="Proteomes" id="UP000272474">
    <property type="component" value="Unassembled WGS sequence"/>
</dbReference>
<dbReference type="SUPFAM" id="SSF54427">
    <property type="entry name" value="NTF2-like"/>
    <property type="match status" value="1"/>
</dbReference>
<organism evidence="2 3">
    <name type="scientific">Streptomyces hoynatensis</name>
    <dbReference type="NCBI Taxonomy" id="1141874"/>
    <lineage>
        <taxon>Bacteria</taxon>
        <taxon>Bacillati</taxon>
        <taxon>Actinomycetota</taxon>
        <taxon>Actinomycetes</taxon>
        <taxon>Kitasatosporales</taxon>
        <taxon>Streptomycetaceae</taxon>
        <taxon>Streptomyces</taxon>
    </lineage>
</organism>
<accession>A0A3A9Z039</accession>
<feature type="chain" id="PRO_5039620888" description="Nuclear transport factor 2 family protein" evidence="1">
    <location>
        <begin position="26"/>
        <end position="141"/>
    </location>
</feature>
<evidence type="ECO:0000313" key="3">
    <source>
        <dbReference type="Proteomes" id="UP000272474"/>
    </source>
</evidence>
<dbReference type="EMBL" id="RBAL01000009">
    <property type="protein sequence ID" value="RKN40796.1"/>
    <property type="molecule type" value="Genomic_DNA"/>
</dbReference>
<keyword evidence="3" id="KW-1185">Reference proteome</keyword>
<dbReference type="AlphaFoldDB" id="A0A3A9Z039"/>
<dbReference type="RefSeq" id="WP_120680600.1">
    <property type="nucleotide sequence ID" value="NZ_RBAL01000009.1"/>
</dbReference>